<evidence type="ECO:0000256" key="4">
    <source>
        <dbReference type="ARBA" id="ARBA00022737"/>
    </source>
</evidence>
<dbReference type="PATRIC" id="fig|84022.6.peg.1350"/>
<evidence type="ECO:0000256" key="7">
    <source>
        <dbReference type="ARBA" id="ARBA00022967"/>
    </source>
</evidence>
<protein>
    <submittedName>
        <fullName evidence="10">Nucleoside ABC transporter ATP-binding protein</fullName>
    </submittedName>
</protein>
<dbReference type="Gene3D" id="3.40.50.300">
    <property type="entry name" value="P-loop containing nucleotide triphosphate hydrolases"/>
    <property type="match status" value="2"/>
</dbReference>
<keyword evidence="4" id="KW-0677">Repeat</keyword>
<evidence type="ECO:0000259" key="9">
    <source>
        <dbReference type="PROSITE" id="PS50893"/>
    </source>
</evidence>
<dbReference type="KEGG" id="cace:CACET_c13560"/>
<evidence type="ECO:0000256" key="3">
    <source>
        <dbReference type="ARBA" id="ARBA00022475"/>
    </source>
</evidence>
<comment type="subcellular location">
    <subcellularLocation>
        <location evidence="1">Cell membrane</location>
        <topology evidence="1">Peripheral membrane protein</topology>
    </subcellularLocation>
</comment>
<gene>
    <name evidence="10" type="ORF">CACET_c13560</name>
</gene>
<dbReference type="InterPro" id="IPR050107">
    <property type="entry name" value="ABC_carbohydrate_import_ATPase"/>
</dbReference>
<name>A0A0G3W7X9_9CLOT</name>
<dbReference type="GO" id="GO:0016887">
    <property type="term" value="F:ATP hydrolysis activity"/>
    <property type="evidence" value="ECO:0007669"/>
    <property type="project" value="InterPro"/>
</dbReference>
<keyword evidence="3" id="KW-1003">Cell membrane</keyword>
<keyword evidence="8" id="KW-0472">Membrane</keyword>
<dbReference type="InterPro" id="IPR027417">
    <property type="entry name" value="P-loop_NTPase"/>
</dbReference>
<dbReference type="PROSITE" id="PS50893">
    <property type="entry name" value="ABC_TRANSPORTER_2"/>
    <property type="match status" value="2"/>
</dbReference>
<dbReference type="PROSITE" id="PS00211">
    <property type="entry name" value="ABC_TRANSPORTER_1"/>
    <property type="match status" value="1"/>
</dbReference>
<evidence type="ECO:0000313" key="11">
    <source>
        <dbReference type="Proteomes" id="UP000035704"/>
    </source>
</evidence>
<proteinExistence type="predicted"/>
<dbReference type="InterPro" id="IPR003593">
    <property type="entry name" value="AAA+_ATPase"/>
</dbReference>
<dbReference type="PANTHER" id="PTHR43790:SF4">
    <property type="entry name" value="GUANOSINE IMPORT ATP-BINDING PROTEIN NUPO"/>
    <property type="match status" value="1"/>
</dbReference>
<feature type="domain" description="ABC transporter" evidence="9">
    <location>
        <begin position="6"/>
        <end position="241"/>
    </location>
</feature>
<organism evidence="10 11">
    <name type="scientific">Clostridium aceticum</name>
    <dbReference type="NCBI Taxonomy" id="84022"/>
    <lineage>
        <taxon>Bacteria</taxon>
        <taxon>Bacillati</taxon>
        <taxon>Bacillota</taxon>
        <taxon>Clostridia</taxon>
        <taxon>Eubacteriales</taxon>
        <taxon>Clostridiaceae</taxon>
        <taxon>Clostridium</taxon>
    </lineage>
</organism>
<evidence type="ECO:0000256" key="8">
    <source>
        <dbReference type="ARBA" id="ARBA00023136"/>
    </source>
</evidence>
<keyword evidence="11" id="KW-1185">Reference proteome</keyword>
<sequence>MKTKIIEMNHIEKNFGHVQAIIEGHFDLVEGEIHSLVGENGAGKSTLMKIVYGMENPDGGELIIRGEAVSNFTPKKAIENKIGMVHQEFMLVKELTVIENIILGFEPHIKGRIDYEKAYKEINHYIKTYDMNVDLEKKVMNIPVGEAQKVEILKILYRGADVLILDEPTAVLTPQETLKLFEILRLLKEDGKSIIFISHKLKEVMDISDRISVMRSGKYIDTVKKEETTIPEIAKKMVGREVFLEVKKPFMKKGNVVLEVKNVFIPSNRELSKIRNISFDISAGEILGFAGVDGNGQTELIEGITGLRKIESGEVIFKGKSIKNISPVQIRKSGIAHIPEDRNLRGLNKAWSIRDNLIANDFYKKPFAKKCILNNKEVNNFANLRSEQFDIRPRDINTLTGRLSGGNAQKVIVAREVGAETELLIAAQPTRGVDIGSIEEIRKYLMKARMNNSAILLISADLEEVMSLSDRIAVLYEGQIVDIVDAADADVEKIGLMMTGGKPDEVETQK</sequence>
<dbReference type="Proteomes" id="UP000035704">
    <property type="component" value="Chromosome"/>
</dbReference>
<reference evidence="10 11" key="1">
    <citation type="submission" date="2014-10" db="EMBL/GenBank/DDBJ databases">
        <title>Genome sequence of Clostridium aceticum DSM 1496.</title>
        <authorList>
            <person name="Poehlein A."/>
            <person name="Schiel-Bengelsdorf B."/>
            <person name="Gottschalk G."/>
            <person name="Duerre P."/>
            <person name="Daniel R."/>
        </authorList>
    </citation>
    <scope>NUCLEOTIDE SEQUENCE [LARGE SCALE GENOMIC DNA]</scope>
    <source>
        <strain evidence="10 11">DSM 1496</strain>
    </source>
</reference>
<accession>A0A0G3W7X9</accession>
<keyword evidence="2" id="KW-0813">Transport</keyword>
<dbReference type="CDD" id="cd03215">
    <property type="entry name" value="ABC_Carb_Monos_II"/>
    <property type="match status" value="1"/>
</dbReference>
<dbReference type="AlphaFoldDB" id="A0A0G3W7X9"/>
<dbReference type="InterPro" id="IPR017871">
    <property type="entry name" value="ABC_transporter-like_CS"/>
</dbReference>
<dbReference type="FunFam" id="3.40.50.300:FF:000127">
    <property type="entry name" value="Ribose import ATP-binding protein RbsA"/>
    <property type="match status" value="1"/>
</dbReference>
<dbReference type="SMART" id="SM00382">
    <property type="entry name" value="AAA"/>
    <property type="match status" value="1"/>
</dbReference>
<dbReference type="CDD" id="cd03216">
    <property type="entry name" value="ABC_Carb_Monos_I"/>
    <property type="match status" value="1"/>
</dbReference>
<keyword evidence="5" id="KW-0547">Nucleotide-binding</keyword>
<evidence type="ECO:0000256" key="1">
    <source>
        <dbReference type="ARBA" id="ARBA00004202"/>
    </source>
</evidence>
<dbReference type="STRING" id="84022.CACET_c13560"/>
<keyword evidence="7" id="KW-1278">Translocase</keyword>
<evidence type="ECO:0000313" key="10">
    <source>
        <dbReference type="EMBL" id="AKL94821.1"/>
    </source>
</evidence>
<feature type="domain" description="ABC transporter" evidence="9">
    <location>
        <begin position="258"/>
        <end position="502"/>
    </location>
</feature>
<keyword evidence="6 10" id="KW-0067">ATP-binding</keyword>
<evidence type="ECO:0000256" key="6">
    <source>
        <dbReference type="ARBA" id="ARBA00022840"/>
    </source>
</evidence>
<evidence type="ECO:0000256" key="2">
    <source>
        <dbReference type="ARBA" id="ARBA00022448"/>
    </source>
</evidence>
<dbReference type="Pfam" id="PF00005">
    <property type="entry name" value="ABC_tran"/>
    <property type="match status" value="2"/>
</dbReference>
<dbReference type="SUPFAM" id="SSF52540">
    <property type="entry name" value="P-loop containing nucleoside triphosphate hydrolases"/>
    <property type="match status" value="2"/>
</dbReference>
<dbReference type="EMBL" id="CP009687">
    <property type="protein sequence ID" value="AKL94821.1"/>
    <property type="molecule type" value="Genomic_DNA"/>
</dbReference>
<dbReference type="RefSeq" id="WP_144414734.1">
    <property type="nucleotide sequence ID" value="NZ_CP009687.1"/>
</dbReference>
<dbReference type="InterPro" id="IPR003439">
    <property type="entry name" value="ABC_transporter-like_ATP-bd"/>
</dbReference>
<dbReference type="GO" id="GO:0005524">
    <property type="term" value="F:ATP binding"/>
    <property type="evidence" value="ECO:0007669"/>
    <property type="project" value="UniProtKB-KW"/>
</dbReference>
<dbReference type="PANTHER" id="PTHR43790">
    <property type="entry name" value="CARBOHYDRATE TRANSPORT ATP-BINDING PROTEIN MG119-RELATED"/>
    <property type="match status" value="1"/>
</dbReference>
<dbReference type="GO" id="GO:0005886">
    <property type="term" value="C:plasma membrane"/>
    <property type="evidence" value="ECO:0007669"/>
    <property type="project" value="UniProtKB-SubCell"/>
</dbReference>
<evidence type="ECO:0000256" key="5">
    <source>
        <dbReference type="ARBA" id="ARBA00022741"/>
    </source>
</evidence>
<dbReference type="OrthoDB" id="9771863at2"/>